<dbReference type="PROSITE" id="PS50048">
    <property type="entry name" value="ZN2_CY6_FUNGAL_2"/>
    <property type="match status" value="1"/>
</dbReference>
<dbReference type="InterPro" id="IPR036864">
    <property type="entry name" value="Zn2-C6_fun-type_DNA-bd_sf"/>
</dbReference>
<dbReference type="CDD" id="cd00067">
    <property type="entry name" value="GAL4"/>
    <property type="match status" value="1"/>
</dbReference>
<feature type="compositionally biased region" description="Low complexity" evidence="7">
    <location>
        <begin position="102"/>
        <end position="116"/>
    </location>
</feature>
<keyword evidence="1" id="KW-0479">Metal-binding</keyword>
<keyword evidence="5" id="KW-0804">Transcription</keyword>
<evidence type="ECO:0000256" key="6">
    <source>
        <dbReference type="ARBA" id="ARBA00023242"/>
    </source>
</evidence>
<keyword evidence="6" id="KW-0539">Nucleus</keyword>
<comment type="caution">
    <text evidence="9">The sequence shown here is derived from an EMBL/GenBank/DDBJ whole genome shotgun (WGS) entry which is preliminary data.</text>
</comment>
<reference evidence="9 10" key="1">
    <citation type="journal article" date="2024" name="Commun. Biol.">
        <title>Comparative genomic analysis of thermophilic fungi reveals convergent evolutionary adaptations and gene losses.</title>
        <authorList>
            <person name="Steindorff A.S."/>
            <person name="Aguilar-Pontes M.V."/>
            <person name="Robinson A.J."/>
            <person name="Andreopoulos B."/>
            <person name="LaButti K."/>
            <person name="Kuo A."/>
            <person name="Mondo S."/>
            <person name="Riley R."/>
            <person name="Otillar R."/>
            <person name="Haridas S."/>
            <person name="Lipzen A."/>
            <person name="Grimwood J."/>
            <person name="Schmutz J."/>
            <person name="Clum A."/>
            <person name="Reid I.D."/>
            <person name="Moisan M.C."/>
            <person name="Butler G."/>
            <person name="Nguyen T.T.M."/>
            <person name="Dewar K."/>
            <person name="Conant G."/>
            <person name="Drula E."/>
            <person name="Henrissat B."/>
            <person name="Hansel C."/>
            <person name="Singer S."/>
            <person name="Hutchinson M.I."/>
            <person name="de Vries R.P."/>
            <person name="Natvig D.O."/>
            <person name="Powell A.J."/>
            <person name="Tsang A."/>
            <person name="Grigoriev I.V."/>
        </authorList>
    </citation>
    <scope>NUCLEOTIDE SEQUENCE [LARGE SCALE GENOMIC DNA]</scope>
    <source>
        <strain evidence="9 10">ATCC 24622</strain>
    </source>
</reference>
<dbReference type="Gene3D" id="4.10.240.10">
    <property type="entry name" value="Zn(2)-C6 fungal-type DNA-binding domain"/>
    <property type="match status" value="1"/>
</dbReference>
<dbReference type="CDD" id="cd12148">
    <property type="entry name" value="fungal_TF_MHR"/>
    <property type="match status" value="1"/>
</dbReference>
<keyword evidence="2" id="KW-0862">Zinc</keyword>
<gene>
    <name evidence="9" type="ORF">VTK73DRAFT_4135</name>
</gene>
<evidence type="ECO:0000256" key="5">
    <source>
        <dbReference type="ARBA" id="ARBA00023163"/>
    </source>
</evidence>
<dbReference type="PROSITE" id="PS00463">
    <property type="entry name" value="ZN2_CY6_FUNGAL_1"/>
    <property type="match status" value="1"/>
</dbReference>
<evidence type="ECO:0000256" key="1">
    <source>
        <dbReference type="ARBA" id="ARBA00022723"/>
    </source>
</evidence>
<dbReference type="SUPFAM" id="SSF57701">
    <property type="entry name" value="Zn2/Cys6 DNA-binding domain"/>
    <property type="match status" value="1"/>
</dbReference>
<evidence type="ECO:0000313" key="9">
    <source>
        <dbReference type="EMBL" id="KAL1867532.1"/>
    </source>
</evidence>
<dbReference type="InterPro" id="IPR001138">
    <property type="entry name" value="Zn2Cys6_DnaBD"/>
</dbReference>
<evidence type="ECO:0000256" key="2">
    <source>
        <dbReference type="ARBA" id="ARBA00022833"/>
    </source>
</evidence>
<dbReference type="Pfam" id="PF00172">
    <property type="entry name" value="Zn_clus"/>
    <property type="match status" value="1"/>
</dbReference>
<evidence type="ECO:0000256" key="3">
    <source>
        <dbReference type="ARBA" id="ARBA00023015"/>
    </source>
</evidence>
<keyword evidence="3" id="KW-0805">Transcription regulation</keyword>
<accession>A0ABR3WVR0</accession>
<dbReference type="EMBL" id="JAZHXJ010000239">
    <property type="protein sequence ID" value="KAL1867532.1"/>
    <property type="molecule type" value="Genomic_DNA"/>
</dbReference>
<evidence type="ECO:0000259" key="8">
    <source>
        <dbReference type="PROSITE" id="PS50048"/>
    </source>
</evidence>
<evidence type="ECO:0000313" key="10">
    <source>
        <dbReference type="Proteomes" id="UP001586593"/>
    </source>
</evidence>
<organism evidence="9 10">
    <name type="scientific">Phialemonium thermophilum</name>
    <dbReference type="NCBI Taxonomy" id="223376"/>
    <lineage>
        <taxon>Eukaryota</taxon>
        <taxon>Fungi</taxon>
        <taxon>Dikarya</taxon>
        <taxon>Ascomycota</taxon>
        <taxon>Pezizomycotina</taxon>
        <taxon>Sordariomycetes</taxon>
        <taxon>Sordariomycetidae</taxon>
        <taxon>Cephalothecales</taxon>
        <taxon>Cephalothecaceae</taxon>
        <taxon>Phialemonium</taxon>
    </lineage>
</organism>
<dbReference type="Pfam" id="PF04082">
    <property type="entry name" value="Fungal_trans"/>
    <property type="match status" value="1"/>
</dbReference>
<feature type="compositionally biased region" description="Basic and acidic residues" evidence="7">
    <location>
        <begin position="63"/>
        <end position="80"/>
    </location>
</feature>
<proteinExistence type="predicted"/>
<name>A0ABR3WVR0_9PEZI</name>
<feature type="region of interest" description="Disordered" evidence="7">
    <location>
        <begin position="50"/>
        <end position="127"/>
    </location>
</feature>
<sequence length="675" mass="74793">MHKSSSRRLQMHSCDICRRRKIRCDSIDERSCSACLRAGVECRFTVGWRRQRRRRPPAAESSSPDRHDSDAALHTPDERTAVASLVDSRSKHGSSPSAQTTGSQPCSCSQPSRGSPSRGGGGVPPESEVAMSINIAENGLLRFFRDGLPSNSWDIFDDPDKLRVAYVGTHISNMTHLIRLDRPRPQYLVYPYPQIKPPICLSSDSQQGNPHDAVHDIHSFPERPIRDDFVEAYFDKVHPYFPVVDEADFRARYADPHNQPPLLLLHSVLLVGAHVSSHEKARQARHMVKAVLFRRAKCVFDMRHENDRLHLVQAALLFTWHLQNGDTASCNSSYWLGVACRIAFGIGLHRDLNNRDPSAPERMPMQDRRAWRRTWWTLFQAEVMSALEHGRPSAIRAEDFDQEPLCVDDFREVSGEVNPRVNFEYCIKNAELCQIALDVINLSAPRAASTLQNSLELLTGALNAKLVAWMLGLPASLHTFGDVYLRLHYHTIVIHLFRLTADRGSLPESATSSSSSEEARRIGSSASGDIVAGLELLHARDMLAQCPFTAVTALTAAAIQIAHDIQSSLGSAQGLLAVNGLGLLERVCVAAEHLSAFWPNAAGVRKVFRSLLDQFTGAIHGMQQGEEGGGGAPCLVRDDFVGVDWTEILGLTWHTGSSPPHHVHHGWDASILGLN</sequence>
<keyword evidence="10" id="KW-1185">Reference proteome</keyword>
<dbReference type="SMART" id="SM00066">
    <property type="entry name" value="GAL4"/>
    <property type="match status" value="1"/>
</dbReference>
<evidence type="ECO:0000256" key="4">
    <source>
        <dbReference type="ARBA" id="ARBA00023125"/>
    </source>
</evidence>
<dbReference type="PANTHER" id="PTHR47171:SF3">
    <property type="entry name" value="FARA-RELATED"/>
    <property type="match status" value="1"/>
</dbReference>
<dbReference type="InterPro" id="IPR007219">
    <property type="entry name" value="XnlR_reg_dom"/>
</dbReference>
<dbReference type="PANTHER" id="PTHR47171">
    <property type="entry name" value="FARA-RELATED"/>
    <property type="match status" value="1"/>
</dbReference>
<keyword evidence="4" id="KW-0238">DNA-binding</keyword>
<feature type="domain" description="Zn(2)-C6 fungal-type" evidence="8">
    <location>
        <begin position="13"/>
        <end position="44"/>
    </location>
</feature>
<dbReference type="SMART" id="SM00906">
    <property type="entry name" value="Fungal_trans"/>
    <property type="match status" value="1"/>
</dbReference>
<dbReference type="InterPro" id="IPR052073">
    <property type="entry name" value="Amide_Lactam_Regulators"/>
</dbReference>
<dbReference type="Proteomes" id="UP001586593">
    <property type="component" value="Unassembled WGS sequence"/>
</dbReference>
<protein>
    <recommendedName>
        <fullName evidence="8">Zn(2)-C6 fungal-type domain-containing protein</fullName>
    </recommendedName>
</protein>
<evidence type="ECO:0000256" key="7">
    <source>
        <dbReference type="SAM" id="MobiDB-lite"/>
    </source>
</evidence>